<dbReference type="EMBL" id="JBCGBO010000005">
    <property type="protein sequence ID" value="KAK9201796.1"/>
    <property type="molecule type" value="Genomic_DNA"/>
</dbReference>
<organism evidence="1 2">
    <name type="scientific">Citrus x changshan-huyou</name>
    <dbReference type="NCBI Taxonomy" id="2935761"/>
    <lineage>
        <taxon>Eukaryota</taxon>
        <taxon>Viridiplantae</taxon>
        <taxon>Streptophyta</taxon>
        <taxon>Embryophyta</taxon>
        <taxon>Tracheophyta</taxon>
        <taxon>Spermatophyta</taxon>
        <taxon>Magnoliopsida</taxon>
        <taxon>eudicotyledons</taxon>
        <taxon>Gunneridae</taxon>
        <taxon>Pentapetalae</taxon>
        <taxon>rosids</taxon>
        <taxon>malvids</taxon>
        <taxon>Sapindales</taxon>
        <taxon>Rutaceae</taxon>
        <taxon>Aurantioideae</taxon>
        <taxon>Citrus</taxon>
    </lineage>
</organism>
<name>A0AAP0MAF2_9ROSI</name>
<keyword evidence="2" id="KW-1185">Reference proteome</keyword>
<proteinExistence type="predicted"/>
<dbReference type="AlphaFoldDB" id="A0AAP0MAF2"/>
<protein>
    <submittedName>
        <fullName evidence="1">Uncharacterized protein</fullName>
    </submittedName>
</protein>
<accession>A0AAP0MAF2</accession>
<sequence length="73" mass="8261">MMTKLGVIAHAGNLHGSLEGTLNTSNISTRLLQKKVIGKVLQLILWNNQLQRRTSEYSKIDSTHVIHLNKMEH</sequence>
<evidence type="ECO:0000313" key="2">
    <source>
        <dbReference type="Proteomes" id="UP001428341"/>
    </source>
</evidence>
<gene>
    <name evidence="1" type="ORF">WN944_017003</name>
</gene>
<dbReference type="Proteomes" id="UP001428341">
    <property type="component" value="Unassembled WGS sequence"/>
</dbReference>
<comment type="caution">
    <text evidence="1">The sequence shown here is derived from an EMBL/GenBank/DDBJ whole genome shotgun (WGS) entry which is preliminary data.</text>
</comment>
<evidence type="ECO:0000313" key="1">
    <source>
        <dbReference type="EMBL" id="KAK9201796.1"/>
    </source>
</evidence>
<reference evidence="1 2" key="1">
    <citation type="submission" date="2024-05" db="EMBL/GenBank/DDBJ databases">
        <title>Haplotype-resolved chromosome-level genome assembly of Huyou (Citrus changshanensis).</title>
        <authorList>
            <person name="Miao C."/>
            <person name="Chen W."/>
            <person name="Wu Y."/>
            <person name="Wang L."/>
            <person name="Zhao S."/>
            <person name="Grierson D."/>
            <person name="Xu C."/>
            <person name="Chen K."/>
        </authorList>
    </citation>
    <scope>NUCLEOTIDE SEQUENCE [LARGE SCALE GENOMIC DNA]</scope>
    <source>
        <strain evidence="1">01-14</strain>
        <tissue evidence="1">Leaf</tissue>
    </source>
</reference>